<accession>A0A1I6J4W2</accession>
<proteinExistence type="predicted"/>
<dbReference type="InterPro" id="IPR058357">
    <property type="entry name" value="DUF8044"/>
</dbReference>
<sequence>MATTRRQRFVNGQIAWMLASILGLTFVGAFTLELFVLVSLIGFMLLTLATAPVNVTPRWRARLKWPIALGLLFFGYLVVRLVAAELSGLL</sequence>
<dbReference type="AlphaFoldDB" id="A0A1I6J4W2"/>
<dbReference type="RefSeq" id="WP_089811068.1">
    <property type="nucleotide sequence ID" value="NZ_FOYT01000006.1"/>
</dbReference>
<organism evidence="2 3">
    <name type="scientific">Halogeometricum rufum</name>
    <dbReference type="NCBI Taxonomy" id="553469"/>
    <lineage>
        <taxon>Archaea</taxon>
        <taxon>Methanobacteriati</taxon>
        <taxon>Methanobacteriota</taxon>
        <taxon>Stenosarchaea group</taxon>
        <taxon>Halobacteria</taxon>
        <taxon>Halobacteriales</taxon>
        <taxon>Haloferacaceae</taxon>
        <taxon>Halogeometricum</taxon>
    </lineage>
</organism>
<dbReference type="EMBL" id="FOYT01000006">
    <property type="protein sequence ID" value="SFR73979.1"/>
    <property type="molecule type" value="Genomic_DNA"/>
</dbReference>
<dbReference type="OrthoDB" id="146654at2157"/>
<evidence type="ECO:0000256" key="1">
    <source>
        <dbReference type="SAM" id="Phobius"/>
    </source>
</evidence>
<feature type="transmembrane region" description="Helical" evidence="1">
    <location>
        <begin position="9"/>
        <end position="28"/>
    </location>
</feature>
<protein>
    <submittedName>
        <fullName evidence="2">Uncharacterized protein</fullName>
    </submittedName>
</protein>
<keyword evidence="1" id="KW-0472">Membrane</keyword>
<evidence type="ECO:0000313" key="2">
    <source>
        <dbReference type="EMBL" id="SFR73979.1"/>
    </source>
</evidence>
<gene>
    <name evidence="2" type="ORF">SAMN04487947_4045</name>
</gene>
<dbReference type="Pfam" id="PF26161">
    <property type="entry name" value="DUF8044"/>
    <property type="match status" value="1"/>
</dbReference>
<keyword evidence="1" id="KW-1133">Transmembrane helix</keyword>
<feature type="transmembrane region" description="Helical" evidence="1">
    <location>
        <begin position="34"/>
        <end position="53"/>
    </location>
</feature>
<feature type="transmembrane region" description="Helical" evidence="1">
    <location>
        <begin position="65"/>
        <end position="83"/>
    </location>
</feature>
<dbReference type="Proteomes" id="UP000198531">
    <property type="component" value="Unassembled WGS sequence"/>
</dbReference>
<keyword evidence="3" id="KW-1185">Reference proteome</keyword>
<dbReference type="STRING" id="553469.SAMN04487947_4045"/>
<reference evidence="3" key="1">
    <citation type="submission" date="2016-10" db="EMBL/GenBank/DDBJ databases">
        <authorList>
            <person name="Varghese N."/>
            <person name="Submissions S."/>
        </authorList>
    </citation>
    <scope>NUCLEOTIDE SEQUENCE [LARGE SCALE GENOMIC DNA]</scope>
    <source>
        <strain evidence="3">CGMCC 1.7736</strain>
    </source>
</reference>
<keyword evidence="1" id="KW-0812">Transmembrane</keyword>
<evidence type="ECO:0000313" key="3">
    <source>
        <dbReference type="Proteomes" id="UP000198531"/>
    </source>
</evidence>
<name>A0A1I6J4W2_9EURY</name>